<dbReference type="EMBL" id="FOSX01000074">
    <property type="protein sequence ID" value="SFL21254.1"/>
    <property type="molecule type" value="Genomic_DNA"/>
</dbReference>
<reference evidence="2 4" key="2">
    <citation type="submission" date="2016-10" db="EMBL/GenBank/DDBJ databases">
        <authorList>
            <person name="de Groot N.N."/>
        </authorList>
    </citation>
    <scope>NUCLEOTIDE SEQUENCE [LARGE SCALE GENOMIC DNA]</scope>
    <source>
        <strain evidence="2 4">DSM 381</strain>
    </source>
</reference>
<accession>A0A1I4FTU2</accession>
<reference evidence="1 3" key="1">
    <citation type="submission" date="2016-10" db="EMBL/GenBank/DDBJ databases">
        <authorList>
            <person name="Varghese N."/>
            <person name="Submissions S."/>
        </authorList>
    </citation>
    <scope>NUCLEOTIDE SEQUENCE [LARGE SCALE GENOMIC DNA]</scope>
    <source>
        <strain evidence="1 3">DSM 282</strain>
    </source>
</reference>
<dbReference type="AlphaFoldDB" id="A0A1I4FTU2"/>
<organism evidence="2 4">
    <name type="scientific">Azotobacter beijerinckii</name>
    <dbReference type="NCBI Taxonomy" id="170623"/>
    <lineage>
        <taxon>Bacteria</taxon>
        <taxon>Pseudomonadati</taxon>
        <taxon>Pseudomonadota</taxon>
        <taxon>Gammaproteobacteria</taxon>
        <taxon>Pseudomonadales</taxon>
        <taxon>Pseudomonadaceae</taxon>
        <taxon>Azotobacter</taxon>
    </lineage>
</organism>
<dbReference type="RefSeq" id="WP_090942400.1">
    <property type="nucleotide sequence ID" value="NZ_FOKJ01000132.1"/>
</dbReference>
<name>A0A1I4FTU2_9GAMM</name>
<evidence type="ECO:0000313" key="3">
    <source>
        <dbReference type="Proteomes" id="UP000198861"/>
    </source>
</evidence>
<gene>
    <name evidence="1" type="ORF">SAMN04244571_04446</name>
    <name evidence="2" type="ORF">SAMN04244574_03547</name>
</gene>
<evidence type="ECO:0000313" key="2">
    <source>
        <dbReference type="EMBL" id="SFL21254.1"/>
    </source>
</evidence>
<sequence length="265" mass="29474">MPSQVHVDLDQVLDVALRGVRRASMFMGFGVNAALSPECKNYQLTDITKIQLLPNGISTESLAEAKAEFRLWIEANGFRELIETFIAYLDAVHLACLKFSVGKGKMSSKQIAADQALFAGQGFPNKLNVLEQRFHLSSKQRNHLISLNGARNVFTHRLSIVQKRDLNAGGVMRVSWVGPSFYIQESSGQRHPLSDVVAQGKSFPEETSLVMQLQVRERLFKIGDRMEFSSIDLAEICLFISNEAKAISKSLVEHAKASGIEIHTK</sequence>
<evidence type="ECO:0000313" key="1">
    <source>
        <dbReference type="EMBL" id="SFB62768.1"/>
    </source>
</evidence>
<dbReference type="EMBL" id="FOKJ01000132">
    <property type="protein sequence ID" value="SFB62768.1"/>
    <property type="molecule type" value="Genomic_DNA"/>
</dbReference>
<dbReference type="Proteomes" id="UP000198861">
    <property type="component" value="Unassembled WGS sequence"/>
</dbReference>
<proteinExistence type="predicted"/>
<dbReference type="Proteomes" id="UP000199579">
    <property type="component" value="Unassembled WGS sequence"/>
</dbReference>
<keyword evidence="3" id="KW-1185">Reference proteome</keyword>
<protein>
    <submittedName>
        <fullName evidence="2">Uncharacterized protein</fullName>
    </submittedName>
</protein>
<evidence type="ECO:0000313" key="4">
    <source>
        <dbReference type="Proteomes" id="UP000199579"/>
    </source>
</evidence>